<dbReference type="KEGG" id="lpb:SH83_14335"/>
<name>A0A0G9FCV1_LACPN</name>
<dbReference type="Proteomes" id="UP000076989">
    <property type="component" value="Unassembled WGS sequence"/>
</dbReference>
<dbReference type="Proteomes" id="UP000094892">
    <property type="component" value="Unassembled WGS sequence"/>
</dbReference>
<dbReference type="Proteomes" id="UP000076882">
    <property type="component" value="Unassembled WGS sequence"/>
</dbReference>
<keyword evidence="5" id="KW-0547">Nucleotide-binding</keyword>
<dbReference type="EMBL" id="LUXO01000033">
    <property type="protein sequence ID" value="KZV01986.1"/>
    <property type="molecule type" value="Genomic_DNA"/>
</dbReference>
<dbReference type="GO" id="GO:0005524">
    <property type="term" value="F:ATP binding"/>
    <property type="evidence" value="ECO:0007669"/>
    <property type="project" value="UniProtKB-KW"/>
</dbReference>
<gene>
    <name evidence="5" type="ORF">JH395_14110</name>
    <name evidence="2" type="ORF">Lp19_0692</name>
    <name evidence="4" type="ORF">LPJSA22_03088</name>
    <name evidence="3" type="ORF">NAB2_2606</name>
    <name evidence="1" type="ORF">Nizo2260_2698</name>
</gene>
<evidence type="ECO:0000313" key="8">
    <source>
        <dbReference type="Proteomes" id="UP000076989"/>
    </source>
</evidence>
<dbReference type="AlphaFoldDB" id="A0A0G9FCV1"/>
<evidence type="ECO:0000313" key="2">
    <source>
        <dbReference type="EMBL" id="KZU96716.1"/>
    </source>
</evidence>
<keyword evidence="5" id="KW-0067">ATP-binding</keyword>
<evidence type="ECO:0000313" key="1">
    <source>
        <dbReference type="EMBL" id="KZU01891.1"/>
    </source>
</evidence>
<dbReference type="OMA" id="PIIWFLD"/>
<dbReference type="EMBL" id="LUWI01000035">
    <property type="protein sequence ID" value="KZU01891.1"/>
    <property type="molecule type" value="Genomic_DNA"/>
</dbReference>
<evidence type="ECO:0000313" key="3">
    <source>
        <dbReference type="EMBL" id="KZV01986.1"/>
    </source>
</evidence>
<dbReference type="EMBL" id="CP066817">
    <property type="protein sequence ID" value="QQM60824.1"/>
    <property type="molecule type" value="Genomic_DNA"/>
</dbReference>
<organism evidence="2 7">
    <name type="scientific">Lactiplantibacillus plantarum</name>
    <name type="common">Lactobacillus plantarum</name>
    <dbReference type="NCBI Taxonomy" id="1590"/>
    <lineage>
        <taxon>Bacteria</taxon>
        <taxon>Bacillati</taxon>
        <taxon>Bacillota</taxon>
        <taxon>Bacilli</taxon>
        <taxon>Lactobacillales</taxon>
        <taxon>Lactobacillaceae</taxon>
        <taxon>Lactiplantibacillus</taxon>
    </lineage>
</organism>
<evidence type="ECO:0000313" key="7">
    <source>
        <dbReference type="Proteomes" id="UP000076882"/>
    </source>
</evidence>
<dbReference type="InterPro" id="IPR027417">
    <property type="entry name" value="P-loop_NTPase"/>
</dbReference>
<proteinExistence type="predicted"/>
<dbReference type="Proteomes" id="UP000076872">
    <property type="component" value="Unassembled WGS sequence"/>
</dbReference>
<dbReference type="Gene3D" id="3.40.50.300">
    <property type="entry name" value="P-loop containing nucleotide triphosphate hydrolases"/>
    <property type="match status" value="1"/>
</dbReference>
<dbReference type="EMBL" id="LUXM01000018">
    <property type="protein sequence ID" value="KZU96716.1"/>
    <property type="molecule type" value="Genomic_DNA"/>
</dbReference>
<evidence type="ECO:0000313" key="4">
    <source>
        <dbReference type="EMBL" id="ODO63066.1"/>
    </source>
</evidence>
<evidence type="ECO:0000313" key="6">
    <source>
        <dbReference type="Proteomes" id="UP000076872"/>
    </source>
</evidence>
<dbReference type="GeneID" id="77216507"/>
<dbReference type="SUPFAM" id="SSF52540">
    <property type="entry name" value="P-loop containing nucleoside triphosphate hydrolases"/>
    <property type="match status" value="1"/>
</dbReference>
<reference evidence="6 7" key="1">
    <citation type="submission" date="2016-03" db="EMBL/GenBank/DDBJ databases">
        <title>Comparative genomics of 54 Lactobacillus plantarum strains reveals genomic uncoupling from niche constraints.</title>
        <authorList>
            <person name="Martino M.E."/>
        </authorList>
    </citation>
    <scope>NUCLEOTIDE SEQUENCE [LARGE SCALE GENOMIC DNA]</scope>
    <source>
        <strain evidence="2 7">19.1</strain>
        <strain evidence="3 6">NAB2</strain>
        <strain evidence="1 8">Nizo2260</strain>
    </source>
</reference>
<evidence type="ECO:0000313" key="9">
    <source>
        <dbReference type="Proteomes" id="UP000094892"/>
    </source>
</evidence>
<reference evidence="4 9" key="2">
    <citation type="submission" date="2016-08" db="EMBL/GenBank/DDBJ databases">
        <title>Genome sequencing of Lactobacillus plantarum JSA22, isolated from fermented soybean paste.</title>
        <authorList>
            <person name="Choi H.S."/>
        </authorList>
    </citation>
    <scope>NUCLEOTIDE SEQUENCE [LARGE SCALE GENOMIC DNA]</scope>
    <source>
        <strain evidence="4 9">JSA22</strain>
    </source>
</reference>
<dbReference type="Proteomes" id="UP000595466">
    <property type="component" value="Chromosome"/>
</dbReference>
<evidence type="ECO:0000313" key="10">
    <source>
        <dbReference type="Proteomes" id="UP000595466"/>
    </source>
</evidence>
<dbReference type="EMBL" id="MCOL01000001">
    <property type="protein sequence ID" value="ODO63066.1"/>
    <property type="molecule type" value="Genomic_DNA"/>
</dbReference>
<evidence type="ECO:0000313" key="5">
    <source>
        <dbReference type="EMBL" id="QQM60824.1"/>
    </source>
</evidence>
<sequence length="397" mass="43946">MALSYQALLTAVPVVLKAGNVPNIVGEAGIGKSALVAEVAKRMGAQLYTTVVSLSEKGDLAIPVPPLTSDSFIQTKRYGQLADVQFGYAHTLIEIIQYAEQHPQQPILWFLDEFNRGTQAVQSELMNLVLQRTINTLKLPEQVQLIIAENPDASMTGFESSTYGVTAGDAAIKDRTVRLVMRADAADWLAWAKQVDERMNRPNIHPLVQQFISEDVTRLNQADVQADLTATPRAWARVSANLYEIEKLPVHQQTAVALDIFQGDVGTELGLVFEQFLEQQAIHLTPAMIYDSQPVGAVVPAPILKQFTAMNEIQKRTVLASCLALTTTYPLTDDQHAGRFMQLLQTLSQDGQFALVQQIGHERDLLKQLYTANVAKQSPYVTALYQYLQQVASWSNQ</sequence>
<dbReference type="RefSeq" id="WP_003643555.1">
    <property type="nucleotide sequence ID" value="NZ_AP018405.1"/>
</dbReference>
<reference evidence="5 10" key="3">
    <citation type="submission" date="2020-12" db="EMBL/GenBank/DDBJ databases">
        <title>Whole genome sequencing of Lactobacillus plantarum PC518.</title>
        <authorList>
            <person name="Guo Q."/>
        </authorList>
    </citation>
    <scope>NUCLEOTIDE SEQUENCE [LARGE SCALE GENOMIC DNA]</scope>
    <source>
        <strain evidence="5 10">PC518</strain>
    </source>
</reference>
<accession>A0A0G9FCV1</accession>
<dbReference type="PATRIC" id="fig|1590.142.peg.3060"/>
<protein>
    <submittedName>
        <fullName evidence="5">ATP-binding protein</fullName>
    </submittedName>
</protein>